<accession>A0A2D2B0X2</accession>
<name>A0A2D2B0X2_9CAUL</name>
<keyword evidence="3" id="KW-1185">Reference proteome</keyword>
<evidence type="ECO:0000313" key="2">
    <source>
        <dbReference type="EMBL" id="ATQ43886.1"/>
    </source>
</evidence>
<evidence type="ECO:0008006" key="4">
    <source>
        <dbReference type="Google" id="ProtNLM"/>
    </source>
</evidence>
<evidence type="ECO:0000313" key="3">
    <source>
        <dbReference type="Proteomes" id="UP000228945"/>
    </source>
</evidence>
<dbReference type="KEGG" id="cmb:CSW64_16520"/>
<proteinExistence type="predicted"/>
<dbReference type="AlphaFoldDB" id="A0A2D2B0X2"/>
<dbReference type="RefSeq" id="WP_099623135.1">
    <property type="nucleotide sequence ID" value="NZ_CP024201.1"/>
</dbReference>
<keyword evidence="1" id="KW-0732">Signal</keyword>
<sequence>MKNLSKIVVAAVAAVSTIAVASAASAQTVSPTGPVTVSGQLTQGLNGISLFDTVCNTTFTGVADATGFTLNTITSTRVSGILSCDDGIVLPVRINAISSSQLSIEELVVDTRLGSCSGTDIAVPWDNVNSRVTVPTTAIGFCRLSGTLTVSPATTIN</sequence>
<dbReference type="Proteomes" id="UP000228945">
    <property type="component" value="Chromosome"/>
</dbReference>
<evidence type="ECO:0000256" key="1">
    <source>
        <dbReference type="SAM" id="SignalP"/>
    </source>
</evidence>
<feature type="signal peptide" evidence="1">
    <location>
        <begin position="1"/>
        <end position="21"/>
    </location>
</feature>
<feature type="chain" id="PRO_5013783425" description="Protein activator of alkane oxidation PraB" evidence="1">
    <location>
        <begin position="22"/>
        <end position="157"/>
    </location>
</feature>
<protein>
    <recommendedName>
        <fullName evidence="4">Protein activator of alkane oxidation PraB</fullName>
    </recommendedName>
</protein>
<gene>
    <name evidence="2" type="ORF">CSW64_16520</name>
</gene>
<dbReference type="EMBL" id="CP024201">
    <property type="protein sequence ID" value="ATQ43886.1"/>
    <property type="molecule type" value="Genomic_DNA"/>
</dbReference>
<dbReference type="OrthoDB" id="7190766at2"/>
<reference evidence="2 3" key="1">
    <citation type="submission" date="2017-10" db="EMBL/GenBank/DDBJ databases">
        <title>Genome sequence of Caulobacter mirabilis FWC38.</title>
        <authorList>
            <person name="Fiebig A."/>
            <person name="Crosson S."/>
        </authorList>
    </citation>
    <scope>NUCLEOTIDE SEQUENCE [LARGE SCALE GENOMIC DNA]</scope>
    <source>
        <strain evidence="2 3">FWC 38</strain>
    </source>
</reference>
<organism evidence="2 3">
    <name type="scientific">Caulobacter mirabilis</name>
    <dbReference type="NCBI Taxonomy" id="69666"/>
    <lineage>
        <taxon>Bacteria</taxon>
        <taxon>Pseudomonadati</taxon>
        <taxon>Pseudomonadota</taxon>
        <taxon>Alphaproteobacteria</taxon>
        <taxon>Caulobacterales</taxon>
        <taxon>Caulobacteraceae</taxon>
        <taxon>Caulobacter</taxon>
    </lineage>
</organism>